<dbReference type="SMART" id="SM00355">
    <property type="entry name" value="ZnF_C2H2"/>
    <property type="match status" value="2"/>
</dbReference>
<dbReference type="PANTHER" id="PTHR21354">
    <property type="entry name" value="ZINC FINGER PROTEIN 511"/>
    <property type="match status" value="1"/>
</dbReference>
<accession>A0A086TF74</accession>
<comment type="caution">
    <text evidence="3">The sequence shown here is derived from an EMBL/GenBank/DDBJ whole genome shotgun (WGS) entry which is preliminary data.</text>
</comment>
<feature type="region of interest" description="Disordered" evidence="1">
    <location>
        <begin position="174"/>
        <end position="269"/>
    </location>
</feature>
<dbReference type="EMBL" id="JPKY01000005">
    <property type="protein sequence ID" value="KFH48006.1"/>
    <property type="molecule type" value="Genomic_DNA"/>
</dbReference>
<gene>
    <name evidence="3" type="ORF">ACRE_011320</name>
</gene>
<name>A0A086TF74_HAPC1</name>
<organism evidence="3 4">
    <name type="scientific">Hapsidospora chrysogenum (strain ATCC 11550 / CBS 779.69 / DSM 880 / IAM 14645 / JCM 23072 / IMI 49137)</name>
    <name type="common">Acremonium chrysogenum</name>
    <dbReference type="NCBI Taxonomy" id="857340"/>
    <lineage>
        <taxon>Eukaryota</taxon>
        <taxon>Fungi</taxon>
        <taxon>Dikarya</taxon>
        <taxon>Ascomycota</taxon>
        <taxon>Pezizomycotina</taxon>
        <taxon>Sordariomycetes</taxon>
        <taxon>Hypocreomycetidae</taxon>
        <taxon>Hypocreales</taxon>
        <taxon>Bionectriaceae</taxon>
        <taxon>Hapsidospora</taxon>
    </lineage>
</organism>
<feature type="domain" description="C2H2-type" evidence="2">
    <location>
        <begin position="91"/>
        <end position="112"/>
    </location>
</feature>
<reference evidence="4" key="1">
    <citation type="journal article" date="2014" name="Genome Announc.">
        <title>Genome sequence and annotation of Acremonium chrysogenum, producer of the beta-lactam antibiotic cephalosporin C.</title>
        <authorList>
            <person name="Terfehr D."/>
            <person name="Dahlmann T.A."/>
            <person name="Specht T."/>
            <person name="Zadra I."/>
            <person name="Kuernsteiner H."/>
            <person name="Kueck U."/>
        </authorList>
    </citation>
    <scope>NUCLEOTIDE SEQUENCE [LARGE SCALE GENOMIC DNA]</scope>
    <source>
        <strain evidence="4">ATCC 11550 / CBS 779.69 / DSM 880 / IAM 14645 / JCM 23072 / IMI 49137</strain>
    </source>
</reference>
<evidence type="ECO:0000259" key="2">
    <source>
        <dbReference type="PROSITE" id="PS00028"/>
    </source>
</evidence>
<dbReference type="Proteomes" id="UP000029964">
    <property type="component" value="Unassembled WGS sequence"/>
</dbReference>
<proteinExistence type="predicted"/>
<keyword evidence="4" id="KW-1185">Reference proteome</keyword>
<dbReference type="InterPro" id="IPR039258">
    <property type="entry name" value="ZNF511"/>
</dbReference>
<dbReference type="OrthoDB" id="18440at2759"/>
<sequence>MKRSRELDEDLDFDSHADNPHVYLRPAAKYTELDSEVAATSRNDDDDDASAAGVTAATVMKCSLPPHRDPVTFRTYSEYEAHYNKFHTNRCLECRKNFPSEHLLGIHIEECHDPLIVVRRDRGEHTFSCFVEGCERKCLTHQKRRMHMIDKHMYPKNYFFAITKEGIDGRRSLLVEGGHRRRRSSTSAQAKESRRRESLQGAGDQQQQQQKKDSNADGAEDSNKGETATTDSHEKPDTEMEDLTGAMSSLQFVPPSVRFGRQRAGFSRR</sequence>
<evidence type="ECO:0000313" key="3">
    <source>
        <dbReference type="EMBL" id="KFH48006.1"/>
    </source>
</evidence>
<dbReference type="InterPro" id="IPR013087">
    <property type="entry name" value="Znf_C2H2_type"/>
</dbReference>
<evidence type="ECO:0000313" key="4">
    <source>
        <dbReference type="Proteomes" id="UP000029964"/>
    </source>
</evidence>
<evidence type="ECO:0000256" key="1">
    <source>
        <dbReference type="SAM" id="MobiDB-lite"/>
    </source>
</evidence>
<dbReference type="HOGENOM" id="CLU_055660_1_0_1"/>
<dbReference type="PANTHER" id="PTHR21354:SF0">
    <property type="entry name" value="ZINC FINGER PROTEIN 511"/>
    <property type="match status" value="1"/>
</dbReference>
<dbReference type="AlphaFoldDB" id="A0A086TF74"/>
<dbReference type="PROSITE" id="PS00028">
    <property type="entry name" value="ZINC_FINGER_C2H2_1"/>
    <property type="match status" value="1"/>
</dbReference>
<protein>
    <submittedName>
        <fullName evidence="3">Zinc finger protein-like protein</fullName>
    </submittedName>
</protein>